<sequence length="593" mass="62155">MNGGEGEMVPGGPEPGTTVDGAGIVTRYLDAVLRRASVPMEAEPFEPDWQDRPRSHKVYRGAPGFPLPEQAPQPPLELGEVLLNRRPGRRQGREAVFTVPLLAGMLRHSYGWLSRRLQVDPNPGRRGQTAYTHAEWARGSAAGGGLYPCELYWVCGRDGGPLPGVYHYAQPTHSLSRVATADLSAHVRAALGSGAGAGEHFLLVTSRLWQNAFKYGEFSYHCVTMDLGCLLRTWQTWAAACGIELKPRLCFDEPRLDRLLGLDPATESVLAVVPLPWPHAADGVPEETAADGPGPCPAPPGSSPVTPPGPSPVTAAVAERSRTVRRFPAAETAHLAAVYDTRPFPAPEALAEAARVTLARGGPGTGGTSGPPAAATVPLPEPTSLTSGVAEALAARRSSFGRFCAHRPLAAEDLSAMLSAAAAGARVETGQVPLTRLAVFVQHVAGVPAGPYLYEPAAHALVPLPGPAPHPFLQRVYTLTNYNLEQAAVALFVLARPHAVVTAAGPRGYRLFNAEAGAVAQAVYLAAAALGTGCGAALGFDYEAVQAALAPAVGAGTWPLLLLMAGHERPGRARFDASVIPRAPSPRTDGTDL</sequence>
<dbReference type="InterPro" id="IPR020051">
    <property type="entry name" value="SagB-type_dehydrogenase"/>
</dbReference>
<dbReference type="PANTHER" id="PTHR43745:SF2">
    <property type="entry name" value="NITROREDUCTASE MJ1384-RELATED"/>
    <property type="match status" value="1"/>
</dbReference>
<dbReference type="PANTHER" id="PTHR43745">
    <property type="entry name" value="NITROREDUCTASE MJ1384-RELATED"/>
    <property type="match status" value="1"/>
</dbReference>
<name>A0ABY3Y1V0_9ACTN</name>
<dbReference type="Pfam" id="PF00881">
    <property type="entry name" value="Nitroreductase"/>
    <property type="match status" value="1"/>
</dbReference>
<accession>A0ABY3Y1V0</accession>
<dbReference type="SUPFAM" id="SSF55469">
    <property type="entry name" value="FMN-dependent nitroreductase-like"/>
    <property type="match status" value="2"/>
</dbReference>
<evidence type="ECO:0000313" key="3">
    <source>
        <dbReference type="EMBL" id="UNT00775.1"/>
    </source>
</evidence>
<feature type="region of interest" description="Disordered" evidence="1">
    <location>
        <begin position="282"/>
        <end position="315"/>
    </location>
</feature>
<organism evidence="3 4">
    <name type="scientific">Streptomyces tubbatahanensis</name>
    <dbReference type="NCBI Taxonomy" id="2923272"/>
    <lineage>
        <taxon>Bacteria</taxon>
        <taxon>Bacillati</taxon>
        <taxon>Actinomycetota</taxon>
        <taxon>Actinomycetes</taxon>
        <taxon>Kitasatosporales</taxon>
        <taxon>Streptomycetaceae</taxon>
        <taxon>Streptomyces</taxon>
    </lineage>
</organism>
<feature type="compositionally biased region" description="Pro residues" evidence="1">
    <location>
        <begin position="294"/>
        <end position="311"/>
    </location>
</feature>
<proteinExistence type="predicted"/>
<evidence type="ECO:0000313" key="4">
    <source>
        <dbReference type="Proteomes" id="UP001202244"/>
    </source>
</evidence>
<dbReference type="Proteomes" id="UP001202244">
    <property type="component" value="Chromosome"/>
</dbReference>
<dbReference type="CDD" id="cd02142">
    <property type="entry name" value="McbC_SagB-like_oxidoreductase"/>
    <property type="match status" value="1"/>
</dbReference>
<dbReference type="Gene3D" id="3.40.109.10">
    <property type="entry name" value="NADH Oxidase"/>
    <property type="match status" value="2"/>
</dbReference>
<evidence type="ECO:0000256" key="1">
    <source>
        <dbReference type="SAM" id="MobiDB-lite"/>
    </source>
</evidence>
<dbReference type="EMBL" id="CP093846">
    <property type="protein sequence ID" value="UNT00775.1"/>
    <property type="molecule type" value="Genomic_DNA"/>
</dbReference>
<dbReference type="InterPro" id="IPR000415">
    <property type="entry name" value="Nitroreductase-like"/>
</dbReference>
<evidence type="ECO:0000259" key="2">
    <source>
        <dbReference type="Pfam" id="PF00881"/>
    </source>
</evidence>
<feature type="region of interest" description="Disordered" evidence="1">
    <location>
        <begin position="1"/>
        <end position="21"/>
    </location>
</feature>
<reference evidence="3 4" key="1">
    <citation type="journal article" date="2023" name="Microbiol. Spectr.">
        <title>Synergy between Genome Mining, Metabolomics, and Bioinformatics Uncovers Antibacterial Chlorinated Carbazole Alkaloids and Their Biosynthetic Gene Cluster from Streptomyces tubbatahanensis sp. nov., a Novel Actinomycete Isolated from Sulu Sea, Philippines.</title>
        <authorList>
            <person name="Tenebro C.P."/>
            <person name="Trono D.J.V.L."/>
            <person name="Balida L.A.P."/>
            <person name="Bayog L.K.A."/>
            <person name="Bruna J.R."/>
            <person name="Sabido E.M."/>
            <person name="Caspe D.P.C."/>
            <person name="de Los Santos E.L.C."/>
            <person name="Saludes J.P."/>
            <person name="Dalisay D.S."/>
        </authorList>
    </citation>
    <scope>NUCLEOTIDE SEQUENCE [LARGE SCALE GENOMIC DNA]</scope>
    <source>
        <strain evidence="3 4">DSD3025</strain>
    </source>
</reference>
<feature type="domain" description="Nitroreductase" evidence="2">
    <location>
        <begin position="395"/>
        <end position="549"/>
    </location>
</feature>
<keyword evidence="4" id="KW-1185">Reference proteome</keyword>
<dbReference type="NCBIfam" id="TIGR03605">
    <property type="entry name" value="antibiot_sagB"/>
    <property type="match status" value="1"/>
</dbReference>
<gene>
    <name evidence="3" type="ORF">MMF93_33035</name>
</gene>
<dbReference type="RefSeq" id="WP_242757066.1">
    <property type="nucleotide sequence ID" value="NZ_CP093846.1"/>
</dbReference>
<protein>
    <submittedName>
        <fullName evidence="3">SagB family peptide dehydrogenase</fullName>
    </submittedName>
</protein>
<dbReference type="InterPro" id="IPR029479">
    <property type="entry name" value="Nitroreductase"/>
</dbReference>
<dbReference type="InterPro" id="IPR052544">
    <property type="entry name" value="Bacteriocin_Proc_Enz"/>
</dbReference>